<accession>A0A0F8Y6J4</accession>
<dbReference type="AlphaFoldDB" id="A0A0F8Y6J4"/>
<evidence type="ECO:0000313" key="2">
    <source>
        <dbReference type="EMBL" id="KKK49804.1"/>
    </source>
</evidence>
<organism evidence="2">
    <name type="scientific">marine sediment metagenome</name>
    <dbReference type="NCBI Taxonomy" id="412755"/>
    <lineage>
        <taxon>unclassified sequences</taxon>
        <taxon>metagenomes</taxon>
        <taxon>ecological metagenomes</taxon>
    </lineage>
</organism>
<sequence length="116" mass="12833">MKKAIFSLIIFTCLTVQGMEAADKKFALLTALTVATTVADIELTQHCIGAGTCREGNPLLPSDRKKVYAIQLGLTAGLSYLAYKWRKDDYQHWWVPQAALISAHGMGIGFGLRFVW</sequence>
<feature type="transmembrane region" description="Helical" evidence="1">
    <location>
        <begin position="95"/>
        <end position="115"/>
    </location>
</feature>
<dbReference type="EMBL" id="LAZR01068350">
    <property type="protein sequence ID" value="KKK49804.1"/>
    <property type="molecule type" value="Genomic_DNA"/>
</dbReference>
<protein>
    <recommendedName>
        <fullName evidence="3">DUF5658 domain-containing protein</fullName>
    </recommendedName>
</protein>
<name>A0A0F8Y6J4_9ZZZZ</name>
<gene>
    <name evidence="2" type="ORF">LCGC14_3131370</name>
</gene>
<proteinExistence type="predicted"/>
<evidence type="ECO:0008006" key="3">
    <source>
        <dbReference type="Google" id="ProtNLM"/>
    </source>
</evidence>
<comment type="caution">
    <text evidence="2">The sequence shown here is derived from an EMBL/GenBank/DDBJ whole genome shotgun (WGS) entry which is preliminary data.</text>
</comment>
<keyword evidence="1" id="KW-0472">Membrane</keyword>
<keyword evidence="1" id="KW-1133">Transmembrane helix</keyword>
<keyword evidence="1" id="KW-0812">Transmembrane</keyword>
<evidence type="ECO:0000256" key="1">
    <source>
        <dbReference type="SAM" id="Phobius"/>
    </source>
</evidence>
<reference evidence="2" key="1">
    <citation type="journal article" date="2015" name="Nature">
        <title>Complex archaea that bridge the gap between prokaryotes and eukaryotes.</title>
        <authorList>
            <person name="Spang A."/>
            <person name="Saw J.H."/>
            <person name="Jorgensen S.L."/>
            <person name="Zaremba-Niedzwiedzka K."/>
            <person name="Martijn J."/>
            <person name="Lind A.E."/>
            <person name="van Eijk R."/>
            <person name="Schleper C."/>
            <person name="Guy L."/>
            <person name="Ettema T.J."/>
        </authorList>
    </citation>
    <scope>NUCLEOTIDE SEQUENCE</scope>
</reference>